<evidence type="ECO:0000256" key="2">
    <source>
        <dbReference type="ARBA" id="ARBA00022741"/>
    </source>
</evidence>
<dbReference type="GO" id="GO:0005634">
    <property type="term" value="C:nucleus"/>
    <property type="evidence" value="ECO:0007669"/>
    <property type="project" value="TreeGrafter"/>
</dbReference>
<accession>A0A443RS49</accession>
<comment type="similarity">
    <text evidence="1">Belongs to the heat shock protein 70 family.</text>
</comment>
<dbReference type="AlphaFoldDB" id="A0A443RS49"/>
<sequence>LSMASIGIDFGHSKLIAAVIKHEDALNGQPNIYTRKYVDVFENYVKYFEPLRNDSLRNKIYNLKQNVGNLGEDIKCDAQIKKVNSAKGSHQFYENQKDITNDEDMNQYKWQFNYTQLLALILRSLLKEVEKELEVEAINAVISVPALFTHFQRSAVLKAAKYAGFTDSKLINDTSAVALHYY</sequence>
<evidence type="ECO:0000313" key="5">
    <source>
        <dbReference type="Proteomes" id="UP000288716"/>
    </source>
</evidence>
<keyword evidence="2" id="KW-0547">Nucleotide-binding</keyword>
<dbReference type="Proteomes" id="UP000288716">
    <property type="component" value="Unassembled WGS sequence"/>
</dbReference>
<name>A0A443RS49_9ACAR</name>
<dbReference type="GO" id="GO:0140662">
    <property type="term" value="F:ATP-dependent protein folding chaperone"/>
    <property type="evidence" value="ECO:0007669"/>
    <property type="project" value="InterPro"/>
</dbReference>
<feature type="non-terminal residue" evidence="4">
    <location>
        <position position="1"/>
    </location>
</feature>
<evidence type="ECO:0000256" key="3">
    <source>
        <dbReference type="ARBA" id="ARBA00022840"/>
    </source>
</evidence>
<proteinExistence type="inferred from homology"/>
<dbReference type="GO" id="GO:0005829">
    <property type="term" value="C:cytosol"/>
    <property type="evidence" value="ECO:0007669"/>
    <property type="project" value="TreeGrafter"/>
</dbReference>
<comment type="caution">
    <text evidence="4">The sequence shown here is derived from an EMBL/GenBank/DDBJ whole genome shotgun (WGS) entry which is preliminary data.</text>
</comment>
<dbReference type="FunFam" id="3.30.420.40:FF:000171">
    <property type="entry name" value="Heat shock 70 kDa protein 4"/>
    <property type="match status" value="1"/>
</dbReference>
<organism evidence="4 5">
    <name type="scientific">Leptotrombidium deliense</name>
    <dbReference type="NCBI Taxonomy" id="299467"/>
    <lineage>
        <taxon>Eukaryota</taxon>
        <taxon>Metazoa</taxon>
        <taxon>Ecdysozoa</taxon>
        <taxon>Arthropoda</taxon>
        <taxon>Chelicerata</taxon>
        <taxon>Arachnida</taxon>
        <taxon>Acari</taxon>
        <taxon>Acariformes</taxon>
        <taxon>Trombidiformes</taxon>
        <taxon>Prostigmata</taxon>
        <taxon>Anystina</taxon>
        <taxon>Parasitengona</taxon>
        <taxon>Trombiculoidea</taxon>
        <taxon>Trombiculidae</taxon>
        <taxon>Leptotrombidium</taxon>
    </lineage>
</organism>
<evidence type="ECO:0000313" key="4">
    <source>
        <dbReference type="EMBL" id="RWS18161.1"/>
    </source>
</evidence>
<dbReference type="SUPFAM" id="SSF53067">
    <property type="entry name" value="Actin-like ATPase domain"/>
    <property type="match status" value="1"/>
</dbReference>
<dbReference type="STRING" id="299467.A0A443RS49"/>
<dbReference type="EMBL" id="NCKV01045021">
    <property type="protein sequence ID" value="RWS18161.1"/>
    <property type="molecule type" value="Genomic_DNA"/>
</dbReference>
<keyword evidence="5" id="KW-1185">Reference proteome</keyword>
<dbReference type="InterPro" id="IPR013126">
    <property type="entry name" value="Hsp_70_fam"/>
</dbReference>
<reference evidence="4 5" key="1">
    <citation type="journal article" date="2018" name="Gigascience">
        <title>Genomes of trombidid mites reveal novel predicted allergens and laterally-transferred genes associated with secondary metabolism.</title>
        <authorList>
            <person name="Dong X."/>
            <person name="Chaisiri K."/>
            <person name="Xia D."/>
            <person name="Armstrong S.D."/>
            <person name="Fang Y."/>
            <person name="Donnelly M.J."/>
            <person name="Kadowaki T."/>
            <person name="McGarry J.W."/>
            <person name="Darby A.C."/>
            <person name="Makepeace B.L."/>
        </authorList>
    </citation>
    <scope>NUCLEOTIDE SEQUENCE [LARGE SCALE GENOMIC DNA]</scope>
    <source>
        <strain evidence="4">UoL-UT</strain>
    </source>
</reference>
<feature type="non-terminal residue" evidence="4">
    <location>
        <position position="182"/>
    </location>
</feature>
<protein>
    <submittedName>
        <fullName evidence="4">Uncharacterized protein</fullName>
    </submittedName>
</protein>
<dbReference type="InterPro" id="IPR043129">
    <property type="entry name" value="ATPase_NBD"/>
</dbReference>
<dbReference type="PANTHER" id="PTHR45639">
    <property type="entry name" value="HSC70CB, ISOFORM G-RELATED"/>
    <property type="match status" value="1"/>
</dbReference>
<keyword evidence="3" id="KW-0067">ATP-binding</keyword>
<dbReference type="VEuPathDB" id="VectorBase:LDEU013879"/>
<dbReference type="PANTHER" id="PTHR45639:SF28">
    <property type="entry name" value="HEAT SHOCK PROTEIN-LIKE PROTEIN"/>
    <property type="match status" value="1"/>
</dbReference>
<evidence type="ECO:0000256" key="1">
    <source>
        <dbReference type="ARBA" id="ARBA00007381"/>
    </source>
</evidence>
<dbReference type="Gene3D" id="3.30.420.40">
    <property type="match status" value="1"/>
</dbReference>
<dbReference type="GO" id="GO:0005524">
    <property type="term" value="F:ATP binding"/>
    <property type="evidence" value="ECO:0007669"/>
    <property type="project" value="UniProtKB-KW"/>
</dbReference>
<gene>
    <name evidence="4" type="ORF">B4U80_14676</name>
</gene>
<dbReference type="Pfam" id="PF00012">
    <property type="entry name" value="HSP70"/>
    <property type="match status" value="1"/>
</dbReference>